<dbReference type="Gene3D" id="3.40.50.1000">
    <property type="entry name" value="HAD superfamily/HAD-like"/>
    <property type="match status" value="1"/>
</dbReference>
<dbReference type="PANTHER" id="PTHR43344:SF13">
    <property type="entry name" value="PHOSPHATASE RV3661-RELATED"/>
    <property type="match status" value="1"/>
</dbReference>
<accession>A0ABW3LKP0</accession>
<dbReference type="NCBIfam" id="TIGR01490">
    <property type="entry name" value="HAD-SF-IB-hyp1"/>
    <property type="match status" value="1"/>
</dbReference>
<dbReference type="InterPro" id="IPR050582">
    <property type="entry name" value="HAD-like_SerB"/>
</dbReference>
<dbReference type="NCBIfam" id="TIGR01488">
    <property type="entry name" value="HAD-SF-IB"/>
    <property type="match status" value="1"/>
</dbReference>
<keyword evidence="6" id="KW-1185">Reference proteome</keyword>
<keyword evidence="3 5" id="KW-0378">Hydrolase</keyword>
<keyword evidence="4" id="KW-0460">Magnesium</keyword>
<dbReference type="GO" id="GO:0016787">
    <property type="term" value="F:hydrolase activity"/>
    <property type="evidence" value="ECO:0007669"/>
    <property type="project" value="UniProtKB-KW"/>
</dbReference>
<comment type="caution">
    <text evidence="5">The sequence shown here is derived from an EMBL/GenBank/DDBJ whole genome shotgun (WGS) entry which is preliminary data.</text>
</comment>
<dbReference type="Proteomes" id="UP001597040">
    <property type="component" value="Unassembled WGS sequence"/>
</dbReference>
<dbReference type="InterPro" id="IPR006385">
    <property type="entry name" value="HAD_hydro_SerB1"/>
</dbReference>
<dbReference type="InterPro" id="IPR023214">
    <property type="entry name" value="HAD_sf"/>
</dbReference>
<sequence>MAVVTVDFDGTLYQGNSFKVMFQAAQKEYSFKQWGIVGFGIVKAEVVGLLKGKNAFRLEFFKAFAKSFKGKTKAELDEFFEQLVKIGKEDVHHDLVQEIREHQHNGDTVIILSGALHPFLNAFTKALELDVHVISTEIEFEQNGVCTGKLGSIINGDEKVKKVQEWVDREDLQKSDTAEIWAYADSESDIPLFQFATYPVVVNPNQSMKEIAKKNNWPIFAT</sequence>
<evidence type="ECO:0000256" key="3">
    <source>
        <dbReference type="ARBA" id="ARBA00022801"/>
    </source>
</evidence>
<dbReference type="PANTHER" id="PTHR43344">
    <property type="entry name" value="PHOSPHOSERINE PHOSPHATASE"/>
    <property type="match status" value="1"/>
</dbReference>
<gene>
    <name evidence="5" type="ORF">ACFQ3N_03525</name>
</gene>
<organism evidence="5 6">
    <name type="scientific">Virgibacillus byunsanensis</name>
    <dbReference type="NCBI Taxonomy" id="570945"/>
    <lineage>
        <taxon>Bacteria</taxon>
        <taxon>Bacillati</taxon>
        <taxon>Bacillota</taxon>
        <taxon>Bacilli</taxon>
        <taxon>Bacillales</taxon>
        <taxon>Bacillaceae</taxon>
        <taxon>Virgibacillus</taxon>
    </lineage>
</organism>
<keyword evidence="2" id="KW-0479">Metal-binding</keyword>
<name>A0ABW3LKP0_9BACI</name>
<evidence type="ECO:0000256" key="2">
    <source>
        <dbReference type="ARBA" id="ARBA00022723"/>
    </source>
</evidence>
<dbReference type="InterPro" id="IPR036412">
    <property type="entry name" value="HAD-like_sf"/>
</dbReference>
<comment type="similarity">
    <text evidence="1">Belongs to the HAD-like hydrolase superfamily. SerB family.</text>
</comment>
<evidence type="ECO:0000256" key="4">
    <source>
        <dbReference type="ARBA" id="ARBA00022842"/>
    </source>
</evidence>
<evidence type="ECO:0000313" key="5">
    <source>
        <dbReference type="EMBL" id="MFD1037495.1"/>
    </source>
</evidence>
<reference evidence="6" key="1">
    <citation type="journal article" date="2019" name="Int. J. Syst. Evol. Microbiol.">
        <title>The Global Catalogue of Microorganisms (GCM) 10K type strain sequencing project: providing services to taxonomists for standard genome sequencing and annotation.</title>
        <authorList>
            <consortium name="The Broad Institute Genomics Platform"/>
            <consortium name="The Broad Institute Genome Sequencing Center for Infectious Disease"/>
            <person name="Wu L."/>
            <person name="Ma J."/>
        </authorList>
    </citation>
    <scope>NUCLEOTIDE SEQUENCE [LARGE SCALE GENOMIC DNA]</scope>
    <source>
        <strain evidence="6">CCUG 56754</strain>
    </source>
</reference>
<protein>
    <submittedName>
        <fullName evidence="5">HAD family hydrolase</fullName>
    </submittedName>
</protein>
<dbReference type="RefSeq" id="WP_390359579.1">
    <property type="nucleotide sequence ID" value="NZ_JBHTKJ010000007.1"/>
</dbReference>
<evidence type="ECO:0000256" key="1">
    <source>
        <dbReference type="ARBA" id="ARBA00009184"/>
    </source>
</evidence>
<dbReference type="Pfam" id="PF12710">
    <property type="entry name" value="HAD"/>
    <property type="match status" value="1"/>
</dbReference>
<proteinExistence type="inferred from homology"/>
<dbReference type="EMBL" id="JBHTKJ010000007">
    <property type="protein sequence ID" value="MFD1037495.1"/>
    <property type="molecule type" value="Genomic_DNA"/>
</dbReference>
<evidence type="ECO:0000313" key="6">
    <source>
        <dbReference type="Proteomes" id="UP001597040"/>
    </source>
</evidence>
<dbReference type="SUPFAM" id="SSF56784">
    <property type="entry name" value="HAD-like"/>
    <property type="match status" value="1"/>
</dbReference>
<dbReference type="Gene3D" id="1.20.1440.100">
    <property type="entry name" value="SG protein - dephosphorylation function"/>
    <property type="match status" value="1"/>
</dbReference>